<evidence type="ECO:0000256" key="3">
    <source>
        <dbReference type="ARBA" id="ARBA00022777"/>
    </source>
</evidence>
<dbReference type="GO" id="GO:0005524">
    <property type="term" value="F:ATP binding"/>
    <property type="evidence" value="ECO:0007669"/>
    <property type="project" value="UniProtKB-KW"/>
</dbReference>
<evidence type="ECO:0000256" key="4">
    <source>
        <dbReference type="ARBA" id="ARBA00022840"/>
    </source>
</evidence>
<keyword evidence="2" id="KW-0547">Nucleotide-binding</keyword>
<dbReference type="Gene3D" id="1.10.510.10">
    <property type="entry name" value="Transferase(Phosphotransferase) domain 1"/>
    <property type="match status" value="1"/>
</dbReference>
<dbReference type="GO" id="GO:0004713">
    <property type="term" value="F:protein tyrosine kinase activity"/>
    <property type="evidence" value="ECO:0007669"/>
    <property type="project" value="TreeGrafter"/>
</dbReference>
<dbReference type="EMBL" id="ML976982">
    <property type="protein sequence ID" value="KAF1960752.1"/>
    <property type="molecule type" value="Genomic_DNA"/>
</dbReference>
<feature type="compositionally biased region" description="Polar residues" evidence="5">
    <location>
        <begin position="116"/>
        <end position="129"/>
    </location>
</feature>
<organism evidence="7 8">
    <name type="scientific">Byssothecium circinans</name>
    <dbReference type="NCBI Taxonomy" id="147558"/>
    <lineage>
        <taxon>Eukaryota</taxon>
        <taxon>Fungi</taxon>
        <taxon>Dikarya</taxon>
        <taxon>Ascomycota</taxon>
        <taxon>Pezizomycotina</taxon>
        <taxon>Dothideomycetes</taxon>
        <taxon>Pleosporomycetidae</taxon>
        <taxon>Pleosporales</taxon>
        <taxon>Massarineae</taxon>
        <taxon>Massarinaceae</taxon>
        <taxon>Byssothecium</taxon>
    </lineage>
</organism>
<dbReference type="InterPro" id="IPR011009">
    <property type="entry name" value="Kinase-like_dom_sf"/>
</dbReference>
<dbReference type="GO" id="GO:0005737">
    <property type="term" value="C:cytoplasm"/>
    <property type="evidence" value="ECO:0007669"/>
    <property type="project" value="TreeGrafter"/>
</dbReference>
<dbReference type="PANTHER" id="PTHR11042:SF190">
    <property type="entry name" value="MITOSIS INHIBITOR PROTEIN KINASE MIK1"/>
    <property type="match status" value="1"/>
</dbReference>
<evidence type="ECO:0000256" key="1">
    <source>
        <dbReference type="ARBA" id="ARBA00022679"/>
    </source>
</evidence>
<sequence>MEENLDMEHSGAADAQSRFPDAPVDPSNVRLELPRKARKEDYTDPMKNWLDHNNPWNQFDSRLRHQPFLGLDSRLRYQRYIELDSGNYSAVVQPEPDPTFNPPNHPLLITREDSRNGNPRSSSPVQSEPLTYYTVSSGARTFHSAVSRTFGNENAANVEGKTDFAKLTAYTKALKEQNLWPVDPLLEQNWSGRGQNAEFLKNERRLVDDILQVQDHLGKTTSAIVESVRCKRILLARKTIYCSRRMTIQQAIQEVAHLDKLRHAHVVRVIGTYIIESQLSILIYPVAEWNLEVFLKEEAPEVMSSGLLLDCPVTLLNFRICLSNALAFIHRHNTKHMDIKPQNILVRKRPLHYWGESAYKVYIADFGIARSYHTLEATETDGPTMYTPKYAAPEVANQETRGLAADIFSLGCVFFELVFIEVDLNHKELGIVPKTFRALENDFGVPAMDVDVSAIDTRPWSDILQERLQKNPNGDRSYQANIDVIQTVLSRLSDPLTPVFCPPLDVNRIKEMLNTDPTKRPTASRLVELWGSNACCIEQWEPLAAAL</sequence>
<feature type="compositionally biased region" description="Pro residues" evidence="5">
    <location>
        <begin position="95"/>
        <end position="105"/>
    </location>
</feature>
<proteinExistence type="predicted"/>
<dbReference type="SMART" id="SM00220">
    <property type="entry name" value="S_TKc"/>
    <property type="match status" value="1"/>
</dbReference>
<evidence type="ECO:0000313" key="8">
    <source>
        <dbReference type="Proteomes" id="UP000800035"/>
    </source>
</evidence>
<dbReference type="AlphaFoldDB" id="A0A6A5UA87"/>
<dbReference type="Gene3D" id="3.30.200.20">
    <property type="entry name" value="Phosphorylase Kinase, domain 1"/>
    <property type="match status" value="1"/>
</dbReference>
<dbReference type="Pfam" id="PF00069">
    <property type="entry name" value="Pkinase"/>
    <property type="match status" value="1"/>
</dbReference>
<name>A0A6A5UA87_9PLEO</name>
<keyword evidence="8" id="KW-1185">Reference proteome</keyword>
<dbReference type="SUPFAM" id="SSF56112">
    <property type="entry name" value="Protein kinase-like (PK-like)"/>
    <property type="match status" value="1"/>
</dbReference>
<dbReference type="OrthoDB" id="4062651at2759"/>
<dbReference type="PANTHER" id="PTHR11042">
    <property type="entry name" value="EUKARYOTIC TRANSLATION INITIATION FACTOR 2-ALPHA KINASE EIF2-ALPHA KINASE -RELATED"/>
    <property type="match status" value="1"/>
</dbReference>
<keyword evidence="3 7" id="KW-0418">Kinase</keyword>
<dbReference type="InterPro" id="IPR000719">
    <property type="entry name" value="Prot_kinase_dom"/>
</dbReference>
<evidence type="ECO:0000256" key="2">
    <source>
        <dbReference type="ARBA" id="ARBA00022741"/>
    </source>
</evidence>
<dbReference type="Proteomes" id="UP000800035">
    <property type="component" value="Unassembled WGS sequence"/>
</dbReference>
<keyword evidence="4" id="KW-0067">ATP-binding</keyword>
<dbReference type="GO" id="GO:0110031">
    <property type="term" value="P:negative regulation of G2/MI transition of meiotic cell cycle"/>
    <property type="evidence" value="ECO:0007669"/>
    <property type="project" value="TreeGrafter"/>
</dbReference>
<gene>
    <name evidence="7" type="ORF">CC80DRAFT_263528</name>
</gene>
<evidence type="ECO:0000259" key="6">
    <source>
        <dbReference type="PROSITE" id="PS50011"/>
    </source>
</evidence>
<dbReference type="GO" id="GO:0005634">
    <property type="term" value="C:nucleus"/>
    <property type="evidence" value="ECO:0007669"/>
    <property type="project" value="TreeGrafter"/>
</dbReference>
<evidence type="ECO:0000313" key="7">
    <source>
        <dbReference type="EMBL" id="KAF1960752.1"/>
    </source>
</evidence>
<feature type="domain" description="Protein kinase" evidence="6">
    <location>
        <begin position="211"/>
        <end position="544"/>
    </location>
</feature>
<dbReference type="InterPro" id="IPR050339">
    <property type="entry name" value="CC_SR_Kinase"/>
</dbReference>
<feature type="region of interest" description="Disordered" evidence="5">
    <location>
        <begin position="93"/>
        <end position="129"/>
    </location>
</feature>
<reference evidence="7" key="1">
    <citation type="journal article" date="2020" name="Stud. Mycol.">
        <title>101 Dothideomycetes genomes: a test case for predicting lifestyles and emergence of pathogens.</title>
        <authorList>
            <person name="Haridas S."/>
            <person name="Albert R."/>
            <person name="Binder M."/>
            <person name="Bloem J."/>
            <person name="Labutti K."/>
            <person name="Salamov A."/>
            <person name="Andreopoulos B."/>
            <person name="Baker S."/>
            <person name="Barry K."/>
            <person name="Bills G."/>
            <person name="Bluhm B."/>
            <person name="Cannon C."/>
            <person name="Castanera R."/>
            <person name="Culley D."/>
            <person name="Daum C."/>
            <person name="Ezra D."/>
            <person name="Gonzalez J."/>
            <person name="Henrissat B."/>
            <person name="Kuo A."/>
            <person name="Liang C."/>
            <person name="Lipzen A."/>
            <person name="Lutzoni F."/>
            <person name="Magnuson J."/>
            <person name="Mondo S."/>
            <person name="Nolan M."/>
            <person name="Ohm R."/>
            <person name="Pangilinan J."/>
            <person name="Park H.-J."/>
            <person name="Ramirez L."/>
            <person name="Alfaro M."/>
            <person name="Sun H."/>
            <person name="Tritt A."/>
            <person name="Yoshinaga Y."/>
            <person name="Zwiers L.-H."/>
            <person name="Turgeon B."/>
            <person name="Goodwin S."/>
            <person name="Spatafora J."/>
            <person name="Crous P."/>
            <person name="Grigoriev I."/>
        </authorList>
    </citation>
    <scope>NUCLEOTIDE SEQUENCE</scope>
    <source>
        <strain evidence="7">CBS 675.92</strain>
    </source>
</reference>
<keyword evidence="1" id="KW-0808">Transferase</keyword>
<accession>A0A6A5UA87</accession>
<dbReference type="CDD" id="cd00180">
    <property type="entry name" value="PKc"/>
    <property type="match status" value="1"/>
</dbReference>
<evidence type="ECO:0000256" key="5">
    <source>
        <dbReference type="SAM" id="MobiDB-lite"/>
    </source>
</evidence>
<feature type="region of interest" description="Disordered" evidence="5">
    <location>
        <begin position="1"/>
        <end position="28"/>
    </location>
</feature>
<feature type="compositionally biased region" description="Basic and acidic residues" evidence="5">
    <location>
        <begin position="1"/>
        <end position="11"/>
    </location>
</feature>
<protein>
    <submittedName>
        <fullName evidence="7">Kinase-like protein</fullName>
    </submittedName>
</protein>
<dbReference type="PROSITE" id="PS50011">
    <property type="entry name" value="PROTEIN_KINASE_DOM"/>
    <property type="match status" value="1"/>
</dbReference>